<dbReference type="Proteomes" id="UP000095787">
    <property type="component" value="Unassembled WGS sequence"/>
</dbReference>
<keyword evidence="1" id="KW-1133">Transmembrane helix</keyword>
<evidence type="ECO:0000313" key="3">
    <source>
        <dbReference type="EMBL" id="RYS78824.1"/>
    </source>
</evidence>
<evidence type="ECO:0000313" key="4">
    <source>
        <dbReference type="Proteomes" id="UP000095787"/>
    </source>
</evidence>
<reference evidence="3 5" key="2">
    <citation type="journal article" date="2019" name="Science, e1252229">
        <title>Invertible promoters mediate bacterial phase variation, antibiotic resistance, and host adaptation in the gut.</title>
        <authorList>
            <person name="Jiang X."/>
            <person name="Hall A.B."/>
            <person name="Arthur T.D."/>
            <person name="Plichta D.R."/>
            <person name="Covington C.T."/>
            <person name="Poyet M."/>
            <person name="Crothers J."/>
            <person name="Moses P.L."/>
            <person name="Tolonen A.C."/>
            <person name="Vlamakis H."/>
            <person name="Alm E.J."/>
            <person name="Xavier R.J."/>
        </authorList>
    </citation>
    <scope>NUCLEOTIDE SEQUENCE [LARGE SCALE GENOMIC DNA]</scope>
    <source>
        <strain evidence="3">Aa_0143</strain>
        <strain evidence="5">aa_0143</strain>
    </source>
</reference>
<protein>
    <submittedName>
        <fullName evidence="2">Uncharacterized protein</fullName>
    </submittedName>
</protein>
<gene>
    <name evidence="3" type="ORF">EAI93_10300</name>
    <name evidence="2" type="ORF">ERS852456_00639</name>
</gene>
<evidence type="ECO:0000313" key="2">
    <source>
        <dbReference type="EMBL" id="CUN71795.1"/>
    </source>
</evidence>
<organism evidence="2 4">
    <name type="scientific">[Ruminococcus] torques</name>
    <dbReference type="NCBI Taxonomy" id="33039"/>
    <lineage>
        <taxon>Bacteria</taxon>
        <taxon>Bacillati</taxon>
        <taxon>Bacillota</taxon>
        <taxon>Clostridia</taxon>
        <taxon>Lachnospirales</taxon>
        <taxon>Lachnospiraceae</taxon>
        <taxon>Mediterraneibacter</taxon>
    </lineage>
</organism>
<name>A0A173Z9D2_9FIRM</name>
<keyword evidence="1" id="KW-0812">Transmembrane</keyword>
<dbReference type="EMBL" id="CYZO01000006">
    <property type="protein sequence ID" value="CUN71795.1"/>
    <property type="molecule type" value="Genomic_DNA"/>
</dbReference>
<sequence length="339" mass="35984">MEFCGVFYETGYLRAVYDRIRKLFFVFLMAAVLTVGMMGQGMETINFGSVRLKDMAGRAVAEYAAGVGTTGSFMISVTEIQISADVSADLFTVPAVISERSEDLNTGNSAAVVLPVEDAISDALMAEETISNILPGEETVPDAPIIETILPNDPPISGELSDIPVIDENISDDPALEEGGVGDKTVIGGGFVTDASGMICGISDLSVISEDGYLILPSEGCRGIAAGAFASCKDIISEIYIPANISEIEERAFTDLTSLGWIEMETSAGYYTEDGVLFSKDGTCLLAFPPARTGNYKVPSHVTEIADGAFDRAGISVLDASDCSVLEIRSLPSYIELRR</sequence>
<evidence type="ECO:0000256" key="1">
    <source>
        <dbReference type="SAM" id="Phobius"/>
    </source>
</evidence>
<dbReference type="GeneID" id="97328489"/>
<keyword evidence="1" id="KW-0472">Membrane</keyword>
<dbReference type="RefSeq" id="WP_004846445.1">
    <property type="nucleotide sequence ID" value="NZ_AP028249.1"/>
</dbReference>
<accession>A0A173Z9D2</accession>
<dbReference type="InterPro" id="IPR032675">
    <property type="entry name" value="LRR_dom_sf"/>
</dbReference>
<dbReference type="Gene3D" id="3.80.10.10">
    <property type="entry name" value="Ribonuclease Inhibitor"/>
    <property type="match status" value="1"/>
</dbReference>
<dbReference type="Proteomes" id="UP000292665">
    <property type="component" value="Unassembled WGS sequence"/>
</dbReference>
<proteinExistence type="predicted"/>
<reference evidence="2 4" key="1">
    <citation type="submission" date="2015-09" db="EMBL/GenBank/DDBJ databases">
        <authorList>
            <consortium name="Pathogen Informatics"/>
        </authorList>
    </citation>
    <scope>NUCLEOTIDE SEQUENCE [LARGE SCALE GENOMIC DNA]</scope>
    <source>
        <strain evidence="2 4">2789STDY5834841</strain>
    </source>
</reference>
<feature type="transmembrane region" description="Helical" evidence="1">
    <location>
        <begin position="23"/>
        <end position="42"/>
    </location>
</feature>
<evidence type="ECO:0000313" key="5">
    <source>
        <dbReference type="Proteomes" id="UP000292665"/>
    </source>
</evidence>
<dbReference type="AlphaFoldDB" id="A0A173Z9D2"/>
<dbReference type="EMBL" id="RCYR01000021">
    <property type="protein sequence ID" value="RYS78824.1"/>
    <property type="molecule type" value="Genomic_DNA"/>
</dbReference>